<name>A0A8J3IDQ0_9CHLR</name>
<evidence type="ECO:0000313" key="2">
    <source>
        <dbReference type="Proteomes" id="UP000597444"/>
    </source>
</evidence>
<dbReference type="EMBL" id="BNJK01000001">
    <property type="protein sequence ID" value="GHO92426.1"/>
    <property type="molecule type" value="Genomic_DNA"/>
</dbReference>
<proteinExistence type="predicted"/>
<sequence length="72" mass="8201">MGEMAVLSMAAKELVMVEMVALDSTWPYGWAKRAFYFLFVSYLEHCVYDAACPVHHPYVIPPLSFKKLIETG</sequence>
<dbReference type="Proteomes" id="UP000597444">
    <property type="component" value="Unassembled WGS sequence"/>
</dbReference>
<organism evidence="1 2">
    <name type="scientific">Reticulibacter mediterranei</name>
    <dbReference type="NCBI Taxonomy" id="2778369"/>
    <lineage>
        <taxon>Bacteria</taxon>
        <taxon>Bacillati</taxon>
        <taxon>Chloroflexota</taxon>
        <taxon>Ktedonobacteria</taxon>
        <taxon>Ktedonobacterales</taxon>
        <taxon>Reticulibacteraceae</taxon>
        <taxon>Reticulibacter</taxon>
    </lineage>
</organism>
<protein>
    <submittedName>
        <fullName evidence="1">Uncharacterized protein</fullName>
    </submittedName>
</protein>
<accession>A0A8J3IDQ0</accession>
<reference evidence="1" key="1">
    <citation type="submission" date="2020-10" db="EMBL/GenBank/DDBJ databases">
        <title>Taxonomic study of unclassified bacteria belonging to the class Ktedonobacteria.</title>
        <authorList>
            <person name="Yabe S."/>
            <person name="Wang C.M."/>
            <person name="Zheng Y."/>
            <person name="Sakai Y."/>
            <person name="Cavaletti L."/>
            <person name="Monciardini P."/>
            <person name="Donadio S."/>
        </authorList>
    </citation>
    <scope>NUCLEOTIDE SEQUENCE</scope>
    <source>
        <strain evidence="1">ID150040</strain>
    </source>
</reference>
<evidence type="ECO:0000313" key="1">
    <source>
        <dbReference type="EMBL" id="GHO92426.1"/>
    </source>
</evidence>
<comment type="caution">
    <text evidence="1">The sequence shown here is derived from an EMBL/GenBank/DDBJ whole genome shotgun (WGS) entry which is preliminary data.</text>
</comment>
<dbReference type="AlphaFoldDB" id="A0A8J3IDQ0"/>
<gene>
    <name evidence="1" type="ORF">KSF_024740</name>
</gene>
<keyword evidence="2" id="KW-1185">Reference proteome</keyword>